<dbReference type="HOGENOM" id="CLU_077415_1_0_3"/>
<keyword evidence="2" id="KW-1185">Reference proteome</keyword>
<dbReference type="eggNOG" id="COG1595">
    <property type="taxonomic scope" value="Bacteria"/>
</dbReference>
<evidence type="ECO:0000313" key="1">
    <source>
        <dbReference type="EMBL" id="EDX71072.1"/>
    </source>
</evidence>
<dbReference type="STRING" id="118168.MC7420_4259"/>
<organism evidence="1 2">
    <name type="scientific">Coleofasciculus chthonoplastes PCC 7420</name>
    <dbReference type="NCBI Taxonomy" id="118168"/>
    <lineage>
        <taxon>Bacteria</taxon>
        <taxon>Bacillati</taxon>
        <taxon>Cyanobacteriota</taxon>
        <taxon>Cyanophyceae</taxon>
        <taxon>Coleofasciculales</taxon>
        <taxon>Coleofasciculaceae</taxon>
        <taxon>Coleofasciculus</taxon>
    </lineage>
</organism>
<dbReference type="EMBL" id="DS989876">
    <property type="protein sequence ID" value="EDX71072.1"/>
    <property type="molecule type" value="Genomic_DNA"/>
</dbReference>
<sequence length="217" mass="25451">MNELNARLKQLALTAQESPAKSQNRQLALAKLIKEILQSGRLCRPHKGKFIGFYDDIYTEAQQKLFCYICENIDRYNPQYDVLSWVNFLFAKRFFIEASREVMPKGFHRAYQRQATRLTLEQLEQKTSLQFTHSSTPSILQEVIDVLQEDPEGIFQNTHIVNQPIANFKFLALKVMAGYSWKEISNELGIKISTLNSFYQRCLVRFRPKFREYVIVN</sequence>
<gene>
    <name evidence="1" type="ORF">MC7420_4259</name>
</gene>
<accession>B4W3X3</accession>
<dbReference type="OrthoDB" id="451633at2"/>
<dbReference type="AlphaFoldDB" id="B4W3X3"/>
<evidence type="ECO:0000313" key="2">
    <source>
        <dbReference type="Proteomes" id="UP000003835"/>
    </source>
</evidence>
<protein>
    <submittedName>
        <fullName evidence="1">Uncharacterized protein</fullName>
    </submittedName>
</protein>
<reference evidence="1 2" key="1">
    <citation type="submission" date="2008-07" db="EMBL/GenBank/DDBJ databases">
        <authorList>
            <person name="Tandeau de Marsac N."/>
            <person name="Ferriera S."/>
            <person name="Johnson J."/>
            <person name="Kravitz S."/>
            <person name="Beeson K."/>
            <person name="Sutton G."/>
            <person name="Rogers Y.-H."/>
            <person name="Friedman R."/>
            <person name="Frazier M."/>
            <person name="Venter J.C."/>
        </authorList>
    </citation>
    <scope>NUCLEOTIDE SEQUENCE [LARGE SCALE GENOMIC DNA]</scope>
    <source>
        <strain evidence="1 2">PCC 7420</strain>
    </source>
</reference>
<dbReference type="RefSeq" id="WP_006105983.1">
    <property type="nucleotide sequence ID" value="NZ_DS989876.1"/>
</dbReference>
<proteinExistence type="predicted"/>
<name>B4W3X3_9CYAN</name>
<dbReference type="Proteomes" id="UP000003835">
    <property type="component" value="Unassembled WGS sequence"/>
</dbReference>